<comment type="caution">
    <text evidence="9">The sequence shown here is derived from an EMBL/GenBank/DDBJ whole genome shotgun (WGS) entry which is preliminary data.</text>
</comment>
<proteinExistence type="predicted"/>
<dbReference type="RefSeq" id="WP_289607515.1">
    <property type="nucleotide sequence ID" value="NZ_JAUDCG010000017.1"/>
</dbReference>
<evidence type="ECO:0000256" key="4">
    <source>
        <dbReference type="ARBA" id="ARBA00022597"/>
    </source>
</evidence>
<protein>
    <submittedName>
        <fullName evidence="9">PTS sugar transporter subunit IIB</fullName>
        <ecNumber evidence="9">2.7.1.-</ecNumber>
    </submittedName>
</protein>
<keyword evidence="2" id="KW-0813">Transport</keyword>
<dbReference type="EMBL" id="JAUDCG010000017">
    <property type="protein sequence ID" value="MDM8157052.1"/>
    <property type="molecule type" value="Genomic_DNA"/>
</dbReference>
<keyword evidence="4 9" id="KW-0762">Sugar transport</keyword>
<evidence type="ECO:0000259" key="8">
    <source>
        <dbReference type="PROSITE" id="PS51101"/>
    </source>
</evidence>
<evidence type="ECO:0000256" key="3">
    <source>
        <dbReference type="ARBA" id="ARBA00022490"/>
    </source>
</evidence>
<dbReference type="GO" id="GO:0016740">
    <property type="term" value="F:transferase activity"/>
    <property type="evidence" value="ECO:0007669"/>
    <property type="project" value="UniProtKB-KW"/>
</dbReference>
<sequence length="168" mass="18994">MIRLLRVDGRLVHGMVAVTWVGELKPNVLVVANDAAANDSFHTMTLKLAKPANVDMYVWTLKKAVDRMNNSEKYKKKKILMIVGTIADAEYMVDHCPEIQHVNIGPEVDDTQGRITEGKKEISSGVWCSQEQFAMLQRMHEKGVEVFAQITPQMPVVSFSEFAKKFEE</sequence>
<dbReference type="EC" id="2.7.1.-" evidence="9"/>
<dbReference type="InterPro" id="IPR036667">
    <property type="entry name" value="PTS_IIB_sorbose-sp_sf"/>
</dbReference>
<gene>
    <name evidence="9" type="ORF">QUV96_05300</name>
</gene>
<keyword evidence="10" id="KW-1185">Reference proteome</keyword>
<dbReference type="Gene3D" id="3.40.35.10">
    <property type="entry name" value="Phosphotransferase system, sorbose subfamily IIB component"/>
    <property type="match status" value="1"/>
</dbReference>
<dbReference type="InterPro" id="IPR004720">
    <property type="entry name" value="PTS_IIB_sorbose-sp"/>
</dbReference>
<keyword evidence="7" id="KW-0418">Kinase</keyword>
<keyword evidence="3" id="KW-0963">Cytoplasm</keyword>
<evidence type="ECO:0000313" key="10">
    <source>
        <dbReference type="Proteomes" id="UP001529340"/>
    </source>
</evidence>
<evidence type="ECO:0000256" key="5">
    <source>
        <dbReference type="ARBA" id="ARBA00022679"/>
    </source>
</evidence>
<evidence type="ECO:0000256" key="2">
    <source>
        <dbReference type="ARBA" id="ARBA00022448"/>
    </source>
</evidence>
<accession>A0ABT7UBP5</accession>
<evidence type="ECO:0000256" key="1">
    <source>
        <dbReference type="ARBA" id="ARBA00004496"/>
    </source>
</evidence>
<keyword evidence="5 9" id="KW-0808">Transferase</keyword>
<evidence type="ECO:0000256" key="7">
    <source>
        <dbReference type="ARBA" id="ARBA00022777"/>
    </source>
</evidence>
<organism evidence="9 10">
    <name type="scientific">Amedibacillus dolichus</name>
    <dbReference type="NCBI Taxonomy" id="31971"/>
    <lineage>
        <taxon>Bacteria</taxon>
        <taxon>Bacillati</taxon>
        <taxon>Bacillota</taxon>
        <taxon>Erysipelotrichia</taxon>
        <taxon>Erysipelotrichales</taxon>
        <taxon>Erysipelotrichaceae</taxon>
        <taxon>Amedibacillus</taxon>
    </lineage>
</organism>
<dbReference type="SUPFAM" id="SSF52728">
    <property type="entry name" value="PTS IIb component"/>
    <property type="match status" value="1"/>
</dbReference>
<feature type="domain" description="PTS EIIB type-4" evidence="8">
    <location>
        <begin position="1"/>
        <end position="168"/>
    </location>
</feature>
<name>A0ABT7UBP5_9FIRM</name>
<comment type="subcellular location">
    <subcellularLocation>
        <location evidence="1">Cytoplasm</location>
    </subcellularLocation>
</comment>
<dbReference type="Pfam" id="PF03830">
    <property type="entry name" value="PTSIIB_sorb"/>
    <property type="match status" value="1"/>
</dbReference>
<evidence type="ECO:0000256" key="6">
    <source>
        <dbReference type="ARBA" id="ARBA00022683"/>
    </source>
</evidence>
<reference evidence="9" key="2">
    <citation type="submission" date="2023-06" db="EMBL/GenBank/DDBJ databases">
        <authorList>
            <person name="Zeman M."/>
            <person name="Kubasova T."/>
            <person name="Jahodarova E."/>
            <person name="Nykrynova M."/>
            <person name="Rychlik I."/>
        </authorList>
    </citation>
    <scope>NUCLEOTIDE SEQUENCE</scope>
    <source>
        <strain evidence="9">ET39</strain>
    </source>
</reference>
<dbReference type="Proteomes" id="UP001529340">
    <property type="component" value="Unassembled WGS sequence"/>
</dbReference>
<reference evidence="9" key="1">
    <citation type="submission" date="2023-06" db="EMBL/GenBank/DDBJ databases">
        <title>Identification and characterization of horizontal gene transfer across gut microbiota members of farm animals based on homology search.</title>
        <authorList>
            <person name="Schwarzerova J."/>
            <person name="Nykrynova M."/>
            <person name="Jureckova K."/>
            <person name="Cejkova D."/>
            <person name="Rychlik I."/>
        </authorList>
    </citation>
    <scope>NUCLEOTIDE SEQUENCE</scope>
    <source>
        <strain evidence="9">ET39</strain>
    </source>
</reference>
<keyword evidence="6" id="KW-0598">Phosphotransferase system</keyword>
<evidence type="ECO:0000313" key="9">
    <source>
        <dbReference type="EMBL" id="MDM8157052.1"/>
    </source>
</evidence>
<dbReference type="PROSITE" id="PS51101">
    <property type="entry name" value="PTS_EIIB_TYPE_4"/>
    <property type="match status" value="1"/>
</dbReference>